<evidence type="ECO:0000259" key="3">
    <source>
        <dbReference type="Pfam" id="PF18962"/>
    </source>
</evidence>
<dbReference type="Gene3D" id="2.160.20.10">
    <property type="entry name" value="Single-stranded right-handed beta-helix, Pectin lyase-like"/>
    <property type="match status" value="1"/>
</dbReference>
<name>A0ABX5PZM2_9FLAO</name>
<proteinExistence type="predicted"/>
<feature type="signal peptide" evidence="2">
    <location>
        <begin position="1"/>
        <end position="18"/>
    </location>
</feature>
<dbReference type="InterPro" id="IPR012334">
    <property type="entry name" value="Pectin_lyas_fold"/>
</dbReference>
<dbReference type="InterPro" id="IPR059226">
    <property type="entry name" value="Choice_anch_Q_dom"/>
</dbReference>
<evidence type="ECO:0000313" key="5">
    <source>
        <dbReference type="Proteomes" id="UP000248584"/>
    </source>
</evidence>
<organism evidence="4 5">
    <name type="scientific">Nonlabens dokdonensis</name>
    <dbReference type="NCBI Taxonomy" id="328515"/>
    <lineage>
        <taxon>Bacteria</taxon>
        <taxon>Pseudomonadati</taxon>
        <taxon>Bacteroidota</taxon>
        <taxon>Flavobacteriia</taxon>
        <taxon>Flavobacteriales</taxon>
        <taxon>Flavobacteriaceae</taxon>
        <taxon>Nonlabens</taxon>
    </lineage>
</organism>
<dbReference type="InterPro" id="IPR013320">
    <property type="entry name" value="ConA-like_dom_sf"/>
</dbReference>
<dbReference type="Pfam" id="PF18962">
    <property type="entry name" value="Por_Secre_tail"/>
    <property type="match status" value="1"/>
</dbReference>
<dbReference type="InterPro" id="IPR006626">
    <property type="entry name" value="PbH1"/>
</dbReference>
<dbReference type="EMBL" id="QKZR01000001">
    <property type="protein sequence ID" value="PZX43220.1"/>
    <property type="molecule type" value="Genomic_DNA"/>
</dbReference>
<dbReference type="SMART" id="SM00710">
    <property type="entry name" value="PbH1"/>
    <property type="match status" value="6"/>
</dbReference>
<keyword evidence="5" id="KW-1185">Reference proteome</keyword>
<dbReference type="InterPro" id="IPR026444">
    <property type="entry name" value="Secre_tail"/>
</dbReference>
<dbReference type="SUPFAM" id="SSF51126">
    <property type="entry name" value="Pectin lyase-like"/>
    <property type="match status" value="1"/>
</dbReference>
<gene>
    <name evidence="4" type="ORF">LX97_00220</name>
</gene>
<accession>A0ABX5PZM2</accession>
<dbReference type="Gene3D" id="2.60.120.200">
    <property type="match status" value="1"/>
</dbReference>
<dbReference type="RefSeq" id="WP_083892364.1">
    <property type="nucleotide sequence ID" value="NZ_QKZR01000001.1"/>
</dbReference>
<dbReference type="Proteomes" id="UP000248584">
    <property type="component" value="Unassembled WGS sequence"/>
</dbReference>
<comment type="caution">
    <text evidence="4">The sequence shown here is derived from an EMBL/GenBank/DDBJ whole genome shotgun (WGS) entry which is preliminary data.</text>
</comment>
<keyword evidence="1 2" id="KW-0732">Signal</keyword>
<evidence type="ECO:0000313" key="4">
    <source>
        <dbReference type="EMBL" id="PZX43220.1"/>
    </source>
</evidence>
<dbReference type="InterPro" id="IPR011050">
    <property type="entry name" value="Pectin_lyase_fold/virulence"/>
</dbReference>
<feature type="chain" id="PRO_5045068487" evidence="2">
    <location>
        <begin position="19"/>
        <end position="730"/>
    </location>
</feature>
<evidence type="ECO:0000256" key="1">
    <source>
        <dbReference type="ARBA" id="ARBA00022729"/>
    </source>
</evidence>
<reference evidence="4 5" key="1">
    <citation type="submission" date="2018-06" db="EMBL/GenBank/DDBJ databases">
        <title>Genomic Encyclopedia of Archaeal and Bacterial Type Strains, Phase II (KMG-II): from individual species to whole genera.</title>
        <authorList>
            <person name="Goeker M."/>
        </authorList>
    </citation>
    <scope>NUCLEOTIDE SEQUENCE [LARGE SCALE GENOMIC DNA]</scope>
    <source>
        <strain evidence="4 5">DSM 17205</strain>
    </source>
</reference>
<feature type="domain" description="Secretion system C-terminal sorting" evidence="3">
    <location>
        <begin position="663"/>
        <end position="726"/>
    </location>
</feature>
<dbReference type="NCBIfam" id="TIGR04183">
    <property type="entry name" value="Por_Secre_tail"/>
    <property type="match status" value="1"/>
</dbReference>
<dbReference type="SUPFAM" id="SSF49899">
    <property type="entry name" value="Concanavalin A-like lectins/glucanases"/>
    <property type="match status" value="1"/>
</dbReference>
<protein>
    <submittedName>
        <fullName evidence="4">Secreted protein (Por secretion system target)</fullName>
    </submittedName>
</protein>
<evidence type="ECO:0000256" key="2">
    <source>
        <dbReference type="SAM" id="SignalP"/>
    </source>
</evidence>
<dbReference type="NCBIfam" id="NF041518">
    <property type="entry name" value="choice_anch_Q"/>
    <property type="match status" value="1"/>
</dbReference>
<sequence length="730" mass="77206">MKTTLQLILFLFTMSVFAQVPSGAKFEFLFANGSLNNTAGGATAATNLTESTSGALSIPDRSVNADNAYQMNSGVFINTRAGENTARREIGVSFWIKTTASQLASSGNTQVMLIDGPEGFLNPRFNNTTANGLRFGFGAQGSDSNGQRRTVGGLTGTPNIADNQWHNVVITSFINNNTIEFRMYIDGVQAGIGTPTITNVISSAPPTFLRDPRVIVSPQSQFSGEIDDIRYYQRSLSATDAANLAAENPPAPTRTIVYVDASATGLNDGTTWADAFTTLQTALSSTSSTDDVWVAAGNYSPGTATTDSFLINSSNIRIYGGFNGTETALEQRDFSTNVTTLNGDVLNDDTGVAYSGANRDDNNTNVVTISGNNVTIDGFVIANGQADDTTSGETQEGSAISIQAGNITISNCIIENNVVTRGGAVRMIDRAGSLDIENSIFRNNLGVFGVCLYTRASNTNTLDVNISNSLFENNTLQTLSGGTGNAGIIWFRNDFGTQNVVLTNNTFANNRNLRKGVGATLINANRINGTVNISVLNSIIHGNRNADGLTMISVGNDAGSQNPNSIIVSNSIGEDAAFSNIIDNGGNRRNISNSSADPLFTSISDFTLQSASPAINAGNDTFAVGNRDLIGNQRINGSAVDMGAYEFGATAGIEENSKLEFVLYPNPASNVLNVVSDLAFAKAEIYNLQGQRVITSNEAAIQVADLKTGMYIIKIVTEDGATATQQFIKK</sequence>